<dbReference type="OrthoDB" id="5949918at2759"/>
<reference evidence="2" key="2">
    <citation type="submission" date="2021-01" db="UniProtKB">
        <authorList>
            <consortium name="EnsemblMetazoa"/>
        </authorList>
    </citation>
    <scope>IDENTIFICATION</scope>
</reference>
<evidence type="ECO:0000313" key="3">
    <source>
        <dbReference type="Proteomes" id="UP000007110"/>
    </source>
</evidence>
<dbReference type="InParanoid" id="A0A7M7GI58"/>
<proteinExistence type="predicted"/>
<keyword evidence="1" id="KW-0472">Membrane</keyword>
<dbReference type="AlphaFoldDB" id="A0A7M7GI58"/>
<dbReference type="EnsemblMetazoa" id="XM_003731001">
    <property type="protein sequence ID" value="XP_003731049"/>
    <property type="gene ID" value="LOC100889432"/>
</dbReference>
<protein>
    <submittedName>
        <fullName evidence="2">Uncharacterized protein</fullName>
    </submittedName>
</protein>
<organism evidence="2 3">
    <name type="scientific">Strongylocentrotus purpuratus</name>
    <name type="common">Purple sea urchin</name>
    <dbReference type="NCBI Taxonomy" id="7668"/>
    <lineage>
        <taxon>Eukaryota</taxon>
        <taxon>Metazoa</taxon>
        <taxon>Echinodermata</taxon>
        <taxon>Eleutherozoa</taxon>
        <taxon>Echinozoa</taxon>
        <taxon>Echinoidea</taxon>
        <taxon>Euechinoidea</taxon>
        <taxon>Echinacea</taxon>
        <taxon>Camarodonta</taxon>
        <taxon>Echinidea</taxon>
        <taxon>Strongylocentrotidae</taxon>
        <taxon>Strongylocentrotus</taxon>
    </lineage>
</organism>
<dbReference type="SUPFAM" id="SSF52266">
    <property type="entry name" value="SGNH hydrolase"/>
    <property type="match status" value="1"/>
</dbReference>
<accession>A0A7M7GI58</accession>
<evidence type="ECO:0000256" key="1">
    <source>
        <dbReference type="SAM" id="Phobius"/>
    </source>
</evidence>
<reference evidence="3" key="1">
    <citation type="submission" date="2015-02" db="EMBL/GenBank/DDBJ databases">
        <title>Genome sequencing for Strongylocentrotus purpuratus.</title>
        <authorList>
            <person name="Murali S."/>
            <person name="Liu Y."/>
            <person name="Vee V."/>
            <person name="English A."/>
            <person name="Wang M."/>
            <person name="Skinner E."/>
            <person name="Han Y."/>
            <person name="Muzny D.M."/>
            <person name="Worley K.C."/>
            <person name="Gibbs R.A."/>
        </authorList>
    </citation>
    <scope>NUCLEOTIDE SEQUENCE</scope>
</reference>
<dbReference type="KEGG" id="spu:100889432"/>
<dbReference type="GeneID" id="100889432"/>
<dbReference type="OMA" id="SDYFAWC"/>
<name>A0A7M7GI58_STRPU</name>
<keyword evidence="1" id="KW-1133">Transmembrane helix</keyword>
<dbReference type="PANTHER" id="PTHR34407:SF1">
    <property type="entry name" value="SGNH HYDROLASE-TYPE ESTERASE DOMAIN-CONTAINING PROTEIN"/>
    <property type="match status" value="1"/>
</dbReference>
<keyword evidence="3" id="KW-1185">Reference proteome</keyword>
<evidence type="ECO:0000313" key="2">
    <source>
        <dbReference type="EnsemblMetazoa" id="XP_003731049"/>
    </source>
</evidence>
<dbReference type="RefSeq" id="XP_003731049.2">
    <property type="nucleotide sequence ID" value="XM_003731001.3"/>
</dbReference>
<sequence>MKKIGRTSIKRRLLILMVLINGVFLYLNVKFLTIDDLKQFSEELSANLRKMRLLEQTYTEEWDAIEREKLAEAEAEGGQEFVWEKVENLHLALPAYTKMRHILSRLQDFQFLFSKRVKQIRISQEMLTFKSLLWRGDVQRLQDIFVDVLQTNRSIKVGLIGGSLSGQTICPDRSCLFIDHVKKWLENILQTSVTLHNAAIPFTTSDYFAWCTEPHLDVENMDIVIWESATDDYIMRSDIDKQRYDHAAQPQELLTRQLKALPTKPFLMYVNFMSPENIRNRDCVNSEYYAGRHLSSHYNITSVSWCAAVCSSLWQLGFTPDELIHSGELLSERAHEQAGLFVINFLKGILKSVTVQHMNRIRTNGTYLQRLVDLHDVFKANSKDVHSGETHQRQQPVFNAIWNRKTERDISNDSVVTGNELDPLMALMSTELNPKPDGKNSVLTSLYLNKTDQPFSRPERHLNKRSRFPAKWIHNPMCWPLSQPQFVPGRMFSLSRNDGWDTGISEKENWYTSTSSQKTITFSFEMAPSLSNRTCVLALAVMACDYCGHALAWLDKDFNKAVLVVGKWTGHAIRVIEIMRDVAPGKHTFNLKSLESRPFKLSAVMVGHKDKTMF</sequence>
<feature type="transmembrane region" description="Helical" evidence="1">
    <location>
        <begin position="12"/>
        <end position="29"/>
    </location>
</feature>
<keyword evidence="1" id="KW-0812">Transmembrane</keyword>
<dbReference type="PANTHER" id="PTHR34407">
    <property type="entry name" value="EXPRESSED PROTEIN"/>
    <property type="match status" value="1"/>
</dbReference>
<dbReference type="Proteomes" id="UP000007110">
    <property type="component" value="Unassembled WGS sequence"/>
</dbReference>